<gene>
    <name evidence="1" type="ORF">B0703_05795</name>
</gene>
<name>A0AAF0VD05_BIFAD</name>
<dbReference type="AlphaFoldDB" id="A0AAF0VD05"/>
<dbReference type="RefSeq" id="WP_236837829.1">
    <property type="nucleotide sequence ID" value="NZ_CP133648.1"/>
</dbReference>
<dbReference type="Proteomes" id="UP000193179">
    <property type="component" value="Chromosome"/>
</dbReference>
<sequence length="208" mass="23137">MSDDFDLGHLFDCDDLSALGGGHLYDSEPVDKQKPDDLLHRDVIVFEGMMPWVTCHGSTTVPKYFAADGSLADPRLVSDAFRSGSQSEALSAYTADVHKVYCCVVGRTQKNSVMSENWAQDTTPDKHGGNREMNQVKVLAPEWHGDFYSRFWFNGSCFEVDGSPVYLPHSSDMAKHYEFPARRVYAAELAHNKVSPPVPPEGAETWGM</sequence>
<evidence type="ECO:0000313" key="2">
    <source>
        <dbReference type="Proteomes" id="UP000193179"/>
    </source>
</evidence>
<evidence type="ECO:0008006" key="3">
    <source>
        <dbReference type="Google" id="ProtNLM"/>
    </source>
</evidence>
<proteinExistence type="predicted"/>
<organism evidence="1 2">
    <name type="scientific">Bifidobacterium adolescentis</name>
    <dbReference type="NCBI Taxonomy" id="1680"/>
    <lineage>
        <taxon>Bacteria</taxon>
        <taxon>Bacillati</taxon>
        <taxon>Actinomycetota</taxon>
        <taxon>Actinomycetes</taxon>
        <taxon>Bifidobacteriales</taxon>
        <taxon>Bifidobacteriaceae</taxon>
        <taxon>Bifidobacterium</taxon>
    </lineage>
</organism>
<evidence type="ECO:0000313" key="1">
    <source>
        <dbReference type="EMBL" id="WNE84528.1"/>
    </source>
</evidence>
<protein>
    <recommendedName>
        <fullName evidence="3">Thiamine biosynthesis protein ThiS</fullName>
    </recommendedName>
</protein>
<accession>A0AAF0VD05</accession>
<reference evidence="1" key="1">
    <citation type="journal article" date="2016" name="Sci. Rep.">
        <title>Evaluation of genetic diversity among strains of the human gut commensal Bifidobacterium adolescentis.</title>
        <authorList>
            <person name="Duranti S."/>
            <person name="Milani C."/>
            <person name="Lugli G.A."/>
            <person name="Mancabelli L."/>
            <person name="Turroni F."/>
            <person name="Ferrario C."/>
            <person name="Mangifesta M."/>
            <person name="Viappiani A."/>
            <person name="Sanchez B."/>
            <person name="Margolles A."/>
            <person name="van Sinderen D."/>
            <person name="Ventura M."/>
        </authorList>
    </citation>
    <scope>NUCLEOTIDE SEQUENCE</scope>
    <source>
        <strain evidence="1">703B</strain>
    </source>
</reference>
<reference evidence="1" key="2">
    <citation type="submission" date="2023-09" db="EMBL/GenBank/DDBJ databases">
        <title>Ecological and genomic based identification of the Bifidobacterium adolescentis prototype of the healthy human gut microbiota.</title>
        <authorList>
            <person name="Lugli G.A."/>
            <person name="Argentini C."/>
            <person name="Tarracchini C."/>
            <person name="Fontana F."/>
            <person name="Alessandri G."/>
            <person name="Mancabelli L."/>
            <person name="Milani C."/>
            <person name="Turroni F."/>
            <person name="Ventura M."/>
        </authorList>
    </citation>
    <scope>NUCLEOTIDE SEQUENCE</scope>
    <source>
        <strain evidence="1">703B</strain>
    </source>
</reference>
<dbReference type="EMBL" id="CP133648">
    <property type="protein sequence ID" value="WNE84528.1"/>
    <property type="molecule type" value="Genomic_DNA"/>
</dbReference>